<comment type="caution">
    <text evidence="1">The sequence shown here is derived from an EMBL/GenBank/DDBJ whole genome shotgun (WGS) entry which is preliminary data.</text>
</comment>
<accession>A0A7V8IJK1</accession>
<sequence length="70" mass="8296">MISNEQHNKKLGITWELTPIYQYSVIVSDDETGEVRMYWNDCDKTYYETCIADEKHCRVLYAETAVNLRT</sequence>
<proteinExistence type="predicted"/>
<dbReference type="EMBL" id="JSXC01000034">
    <property type="protein sequence ID" value="KHN51347.1"/>
    <property type="molecule type" value="Genomic_DNA"/>
</dbReference>
<organism evidence="1 2">
    <name type="scientific">Pectobacterium fontis</name>
    <dbReference type="NCBI Taxonomy" id="2558042"/>
    <lineage>
        <taxon>Bacteria</taxon>
        <taxon>Pseudomonadati</taxon>
        <taxon>Pseudomonadota</taxon>
        <taxon>Gammaproteobacteria</taxon>
        <taxon>Enterobacterales</taxon>
        <taxon>Pectobacteriaceae</taxon>
        <taxon>Pectobacterium</taxon>
    </lineage>
</organism>
<gene>
    <name evidence="1" type="ORF">OI69_12285</name>
</gene>
<dbReference type="Proteomes" id="UP000053038">
    <property type="component" value="Unassembled WGS sequence"/>
</dbReference>
<keyword evidence="2" id="KW-1185">Reference proteome</keyword>
<name>A0A7V8IJK1_9GAMM</name>
<evidence type="ECO:0000313" key="2">
    <source>
        <dbReference type="Proteomes" id="UP000053038"/>
    </source>
</evidence>
<protein>
    <submittedName>
        <fullName evidence="1">Uncharacterized protein</fullName>
    </submittedName>
</protein>
<reference evidence="1 2" key="1">
    <citation type="submission" date="2014-10" db="EMBL/GenBank/DDBJ databases">
        <title>Genome sequence of Pectobacterium carotovorum M022.</title>
        <authorList>
            <person name="Chan K.-G."/>
            <person name="Tan W.-S."/>
        </authorList>
    </citation>
    <scope>NUCLEOTIDE SEQUENCE [LARGE SCALE GENOMIC DNA]</scope>
    <source>
        <strain evidence="1 2">M022</strain>
    </source>
</reference>
<dbReference type="AlphaFoldDB" id="A0A7V8IJK1"/>
<evidence type="ECO:0000313" key="1">
    <source>
        <dbReference type="EMBL" id="KHN51347.1"/>
    </source>
</evidence>